<reference evidence="1 2" key="1">
    <citation type="submission" date="2022-10" db="EMBL/GenBank/DDBJ databases">
        <title>Comparative genomic analysis of Cohnella hashimotonis sp. nov., isolated from the International Space Station.</title>
        <authorList>
            <person name="Simpson A."/>
            <person name="Venkateswaran K."/>
        </authorList>
    </citation>
    <scope>NUCLEOTIDE SEQUENCE [LARGE SCALE GENOMIC DNA]</scope>
    <source>
        <strain evidence="1 2">DSM 18997</strain>
    </source>
</reference>
<keyword evidence="2" id="KW-1185">Reference proteome</keyword>
<dbReference type="AlphaFoldDB" id="A0A9X4QR28"/>
<dbReference type="RefSeq" id="WP_277568882.1">
    <property type="nucleotide sequence ID" value="NZ_JAPDHZ010000008.1"/>
</dbReference>
<comment type="caution">
    <text evidence="1">The sequence shown here is derived from an EMBL/GenBank/DDBJ whole genome shotgun (WGS) entry which is preliminary data.</text>
</comment>
<dbReference type="EMBL" id="JAPDHZ010000008">
    <property type="protein sequence ID" value="MDG0795187.1"/>
    <property type="molecule type" value="Genomic_DNA"/>
</dbReference>
<dbReference type="Proteomes" id="UP001153387">
    <property type="component" value="Unassembled WGS sequence"/>
</dbReference>
<protein>
    <submittedName>
        <fullName evidence="1">Uncharacterized protein</fullName>
    </submittedName>
</protein>
<accession>A0A9X4QR28</accession>
<evidence type="ECO:0000313" key="1">
    <source>
        <dbReference type="EMBL" id="MDG0795187.1"/>
    </source>
</evidence>
<organism evidence="1 2">
    <name type="scientific">Cohnella ginsengisoli</name>
    <dbReference type="NCBI Taxonomy" id="425004"/>
    <lineage>
        <taxon>Bacteria</taxon>
        <taxon>Bacillati</taxon>
        <taxon>Bacillota</taxon>
        <taxon>Bacilli</taxon>
        <taxon>Bacillales</taxon>
        <taxon>Paenibacillaceae</taxon>
        <taxon>Cohnella</taxon>
    </lineage>
</organism>
<gene>
    <name evidence="1" type="ORF">OMP38_33440</name>
</gene>
<dbReference type="InterPro" id="IPR011051">
    <property type="entry name" value="RmlC_Cupin_sf"/>
</dbReference>
<sequence length="53" mass="5781">MPRSRTNNHIAVPVTEGQAVFEMEQGSFRLSRGDMLLLPKGLERSAPNSPEGA</sequence>
<evidence type="ECO:0000313" key="2">
    <source>
        <dbReference type="Proteomes" id="UP001153387"/>
    </source>
</evidence>
<dbReference type="SUPFAM" id="SSF51182">
    <property type="entry name" value="RmlC-like cupins"/>
    <property type="match status" value="1"/>
</dbReference>
<name>A0A9X4QR28_9BACL</name>
<proteinExistence type="predicted"/>